<dbReference type="EMBL" id="CAJVPM010005822">
    <property type="protein sequence ID" value="CAG8528426.1"/>
    <property type="molecule type" value="Genomic_DNA"/>
</dbReference>
<reference evidence="1" key="1">
    <citation type="submission" date="2021-06" db="EMBL/GenBank/DDBJ databases">
        <authorList>
            <person name="Kallberg Y."/>
            <person name="Tangrot J."/>
            <person name="Rosling A."/>
        </authorList>
    </citation>
    <scope>NUCLEOTIDE SEQUENCE</scope>
    <source>
        <strain evidence="1">AU212A</strain>
    </source>
</reference>
<comment type="caution">
    <text evidence="1">The sequence shown here is derived from an EMBL/GenBank/DDBJ whole genome shotgun (WGS) entry which is preliminary data.</text>
</comment>
<feature type="non-terminal residue" evidence="1">
    <location>
        <position position="1"/>
    </location>
</feature>
<keyword evidence="2" id="KW-1185">Reference proteome</keyword>
<proteinExistence type="predicted"/>
<gene>
    <name evidence="1" type="ORF">SCALOS_LOCUS4353</name>
</gene>
<sequence>YNLPKAEIPDHHPTSKFFGKGVSMANGNRWAQQRKIATPAFNRALRPEMVGDCTKDFITLLDKWTDTPMNVFLLMQRVTIQILGKLAFAYDMKALDNWEEEPYFLTTYRKIIPGILESAAQQDYKCINKELRDDIVIYFVAGHDTSSLSLSTVFYYLAKYPDIQKKAREEAINVLGSSSKLPTSDNLRDLKYITAIIMEALRLYPPATIIFSRSPIKPLNLSRNITIPEGTKLTVGLWQIQRNPDVWENVDEFIPERFMNPDKEIKSNWVAFSSGPRNCIGQNFSMMEQKIIIAMTLLNFEVSLPPNMKRLDKISLTSSFMLYPKELNVVFSKLK</sequence>
<evidence type="ECO:0000313" key="2">
    <source>
        <dbReference type="Proteomes" id="UP000789860"/>
    </source>
</evidence>
<organism evidence="1 2">
    <name type="scientific">Scutellospora calospora</name>
    <dbReference type="NCBI Taxonomy" id="85575"/>
    <lineage>
        <taxon>Eukaryota</taxon>
        <taxon>Fungi</taxon>
        <taxon>Fungi incertae sedis</taxon>
        <taxon>Mucoromycota</taxon>
        <taxon>Glomeromycotina</taxon>
        <taxon>Glomeromycetes</taxon>
        <taxon>Diversisporales</taxon>
        <taxon>Gigasporaceae</taxon>
        <taxon>Scutellospora</taxon>
    </lineage>
</organism>
<name>A0ACA9LGY3_9GLOM</name>
<protein>
    <submittedName>
        <fullName evidence="1">10653_t:CDS:1</fullName>
    </submittedName>
</protein>
<accession>A0ACA9LGY3</accession>
<evidence type="ECO:0000313" key="1">
    <source>
        <dbReference type="EMBL" id="CAG8528426.1"/>
    </source>
</evidence>
<dbReference type="Proteomes" id="UP000789860">
    <property type="component" value="Unassembled WGS sequence"/>
</dbReference>